<name>A0A6G0VWZ0_APHCR</name>
<dbReference type="Proteomes" id="UP000478052">
    <property type="component" value="Unassembled WGS sequence"/>
</dbReference>
<proteinExistence type="predicted"/>
<accession>A0A6G0VWZ0</accession>
<gene>
    <name evidence="1" type="ORF">FWK35_00025977</name>
</gene>
<comment type="caution">
    <text evidence="1">The sequence shown here is derived from an EMBL/GenBank/DDBJ whole genome shotgun (WGS) entry which is preliminary data.</text>
</comment>
<protein>
    <submittedName>
        <fullName evidence="1">Uncharacterized protein</fullName>
    </submittedName>
</protein>
<reference evidence="1 2" key="1">
    <citation type="submission" date="2019-08" db="EMBL/GenBank/DDBJ databases">
        <title>Whole genome of Aphis craccivora.</title>
        <authorList>
            <person name="Voronova N.V."/>
            <person name="Shulinski R.S."/>
            <person name="Bandarenka Y.V."/>
            <person name="Zhorov D.G."/>
            <person name="Warner D."/>
        </authorList>
    </citation>
    <scope>NUCLEOTIDE SEQUENCE [LARGE SCALE GENOMIC DNA]</scope>
    <source>
        <strain evidence="1">180601</strain>
        <tissue evidence="1">Whole Body</tissue>
    </source>
</reference>
<organism evidence="1 2">
    <name type="scientific">Aphis craccivora</name>
    <name type="common">Cowpea aphid</name>
    <dbReference type="NCBI Taxonomy" id="307492"/>
    <lineage>
        <taxon>Eukaryota</taxon>
        <taxon>Metazoa</taxon>
        <taxon>Ecdysozoa</taxon>
        <taxon>Arthropoda</taxon>
        <taxon>Hexapoda</taxon>
        <taxon>Insecta</taxon>
        <taxon>Pterygota</taxon>
        <taxon>Neoptera</taxon>
        <taxon>Paraneoptera</taxon>
        <taxon>Hemiptera</taxon>
        <taxon>Sternorrhyncha</taxon>
        <taxon>Aphidomorpha</taxon>
        <taxon>Aphidoidea</taxon>
        <taxon>Aphididae</taxon>
        <taxon>Aphidini</taxon>
        <taxon>Aphis</taxon>
        <taxon>Aphis</taxon>
    </lineage>
</organism>
<evidence type="ECO:0000313" key="2">
    <source>
        <dbReference type="Proteomes" id="UP000478052"/>
    </source>
</evidence>
<sequence>MLKINDLQLKLSGRNEKIYFSLGLIVGDNLGVNSVLGFSRSFSATFFCRFCHSNKNNTNILATEIFDSLRNK</sequence>
<keyword evidence="2" id="KW-1185">Reference proteome</keyword>
<dbReference type="OrthoDB" id="8054992at2759"/>
<dbReference type="AlphaFoldDB" id="A0A6G0VWZ0"/>
<evidence type="ECO:0000313" key="1">
    <source>
        <dbReference type="EMBL" id="KAF0712427.1"/>
    </source>
</evidence>
<dbReference type="EMBL" id="VUJU01010926">
    <property type="protein sequence ID" value="KAF0712427.1"/>
    <property type="molecule type" value="Genomic_DNA"/>
</dbReference>